<dbReference type="SMART" id="SM00355">
    <property type="entry name" value="ZnF_C2H2"/>
    <property type="match status" value="7"/>
</dbReference>
<dbReference type="PROSITE" id="PS00028">
    <property type="entry name" value="ZINC_FINGER_C2H2_1"/>
    <property type="match status" value="6"/>
</dbReference>
<name>A0A9P0DMS9_PHACE</name>
<organism evidence="16 17">
    <name type="scientific">Phaedon cochleariae</name>
    <name type="common">Mustard beetle</name>
    <dbReference type="NCBI Taxonomy" id="80249"/>
    <lineage>
        <taxon>Eukaryota</taxon>
        <taxon>Metazoa</taxon>
        <taxon>Ecdysozoa</taxon>
        <taxon>Arthropoda</taxon>
        <taxon>Hexapoda</taxon>
        <taxon>Insecta</taxon>
        <taxon>Pterygota</taxon>
        <taxon>Neoptera</taxon>
        <taxon>Endopterygota</taxon>
        <taxon>Coleoptera</taxon>
        <taxon>Polyphaga</taxon>
        <taxon>Cucujiformia</taxon>
        <taxon>Chrysomeloidea</taxon>
        <taxon>Chrysomelidae</taxon>
        <taxon>Chrysomelinae</taxon>
        <taxon>Chrysomelini</taxon>
        <taxon>Phaedon</taxon>
    </lineage>
</organism>
<feature type="binding site" evidence="12">
    <location>
        <position position="14"/>
    </location>
    <ligand>
        <name>Zn(2+)</name>
        <dbReference type="ChEBI" id="CHEBI:29105"/>
    </ligand>
</feature>
<reference evidence="16" key="1">
    <citation type="submission" date="2022-01" db="EMBL/GenBank/DDBJ databases">
        <authorList>
            <person name="King R."/>
        </authorList>
    </citation>
    <scope>NUCLEOTIDE SEQUENCE</scope>
</reference>
<dbReference type="InterPro" id="IPR036236">
    <property type="entry name" value="Znf_C2H2_sf"/>
</dbReference>
<keyword evidence="10" id="KW-0539">Nucleus</keyword>
<evidence type="ECO:0000256" key="10">
    <source>
        <dbReference type="ARBA" id="ARBA00023242"/>
    </source>
</evidence>
<reference evidence="16" key="2">
    <citation type="submission" date="2022-10" db="EMBL/GenBank/DDBJ databases">
        <authorList>
            <consortium name="ENA_rothamsted_submissions"/>
            <consortium name="culmorum"/>
            <person name="King R."/>
        </authorList>
    </citation>
    <scope>NUCLEOTIDE SEQUENCE</scope>
</reference>
<protein>
    <recommendedName>
        <fullName evidence="18">Zinc finger protein</fullName>
    </recommendedName>
</protein>
<proteinExistence type="predicted"/>
<dbReference type="GO" id="GO:0048598">
    <property type="term" value="P:embryonic morphogenesis"/>
    <property type="evidence" value="ECO:0007669"/>
    <property type="project" value="UniProtKB-ARBA"/>
</dbReference>
<dbReference type="PANTHER" id="PTHR24394">
    <property type="entry name" value="ZINC FINGER PROTEIN"/>
    <property type="match status" value="1"/>
</dbReference>
<evidence type="ECO:0000259" key="15">
    <source>
        <dbReference type="PROSITE" id="PS51915"/>
    </source>
</evidence>
<evidence type="ECO:0000256" key="3">
    <source>
        <dbReference type="ARBA" id="ARBA00022723"/>
    </source>
</evidence>
<feature type="binding site" evidence="12">
    <location>
        <position position="17"/>
    </location>
    <ligand>
        <name>Zn(2+)</name>
        <dbReference type="ChEBI" id="CHEBI:29105"/>
    </ligand>
</feature>
<dbReference type="FunFam" id="3.30.160.60:FF:000634">
    <property type="entry name" value="Zinc finger X-chromosomal protein"/>
    <property type="match status" value="1"/>
</dbReference>
<dbReference type="GO" id="GO:0043565">
    <property type="term" value="F:sequence-specific DNA binding"/>
    <property type="evidence" value="ECO:0007669"/>
    <property type="project" value="UniProtKB-ARBA"/>
</dbReference>
<feature type="domain" description="C2H2-type" evidence="14">
    <location>
        <begin position="327"/>
        <end position="354"/>
    </location>
</feature>
<dbReference type="FunFam" id="3.30.160.60:FF:000624">
    <property type="entry name" value="zinc finger protein 697"/>
    <property type="match status" value="1"/>
</dbReference>
<feature type="domain" description="C2H2-type" evidence="14">
    <location>
        <begin position="355"/>
        <end position="382"/>
    </location>
</feature>
<dbReference type="FunFam" id="3.30.160.60:FF:000340">
    <property type="entry name" value="zinc finger protein 473 isoform X1"/>
    <property type="match status" value="1"/>
</dbReference>
<dbReference type="Gene3D" id="3.30.160.60">
    <property type="entry name" value="Classic Zinc Finger"/>
    <property type="match status" value="6"/>
</dbReference>
<evidence type="ECO:0000256" key="12">
    <source>
        <dbReference type="PROSITE-ProRule" id="PRU01263"/>
    </source>
</evidence>
<evidence type="ECO:0000256" key="1">
    <source>
        <dbReference type="ARBA" id="ARBA00003767"/>
    </source>
</evidence>
<feature type="binding site" evidence="12">
    <location>
        <position position="54"/>
    </location>
    <ligand>
        <name>Zn(2+)</name>
        <dbReference type="ChEBI" id="CHEBI:29105"/>
    </ligand>
</feature>
<evidence type="ECO:0000256" key="6">
    <source>
        <dbReference type="ARBA" id="ARBA00022833"/>
    </source>
</evidence>
<dbReference type="Gene3D" id="3.40.1800.20">
    <property type="match status" value="1"/>
</dbReference>
<keyword evidence="4" id="KW-0677">Repeat</keyword>
<evidence type="ECO:0000313" key="16">
    <source>
        <dbReference type="EMBL" id="CAH1173540.1"/>
    </source>
</evidence>
<comment type="function">
    <text evidence="1">May be involved in transcriptional regulation.</text>
</comment>
<dbReference type="EMBL" id="OU896712">
    <property type="protein sequence ID" value="CAH1173540.1"/>
    <property type="molecule type" value="Genomic_DNA"/>
</dbReference>
<dbReference type="FunFam" id="3.30.160.60:FF:000100">
    <property type="entry name" value="Zinc finger 45-like"/>
    <property type="match status" value="1"/>
</dbReference>
<dbReference type="GO" id="GO:0000981">
    <property type="term" value="F:DNA-binding transcription factor activity, RNA polymerase II-specific"/>
    <property type="evidence" value="ECO:0007669"/>
    <property type="project" value="TreeGrafter"/>
</dbReference>
<dbReference type="GO" id="GO:0005694">
    <property type="term" value="C:chromosome"/>
    <property type="evidence" value="ECO:0007669"/>
    <property type="project" value="UniProtKB-ARBA"/>
</dbReference>
<dbReference type="GO" id="GO:0005634">
    <property type="term" value="C:nucleus"/>
    <property type="evidence" value="ECO:0007669"/>
    <property type="project" value="UniProtKB-SubCell"/>
</dbReference>
<feature type="binding site" evidence="12">
    <location>
        <position position="57"/>
    </location>
    <ligand>
        <name>Zn(2+)</name>
        <dbReference type="ChEBI" id="CHEBI:29105"/>
    </ligand>
</feature>
<dbReference type="InterPro" id="IPR013087">
    <property type="entry name" value="Znf_C2H2_type"/>
</dbReference>
<evidence type="ECO:0000256" key="5">
    <source>
        <dbReference type="ARBA" id="ARBA00022771"/>
    </source>
</evidence>
<dbReference type="InterPro" id="IPR012934">
    <property type="entry name" value="Znf_AD"/>
</dbReference>
<evidence type="ECO:0000256" key="2">
    <source>
        <dbReference type="ARBA" id="ARBA00004123"/>
    </source>
</evidence>
<keyword evidence="5 11" id="KW-0863">Zinc-finger</keyword>
<keyword evidence="6 12" id="KW-0862">Zinc</keyword>
<dbReference type="SMART" id="SM00868">
    <property type="entry name" value="zf-AD"/>
    <property type="match status" value="1"/>
</dbReference>
<feature type="domain" description="C2H2-type" evidence="14">
    <location>
        <begin position="271"/>
        <end position="298"/>
    </location>
</feature>
<dbReference type="SUPFAM" id="SSF57667">
    <property type="entry name" value="beta-beta-alpha zinc fingers"/>
    <property type="match status" value="3"/>
</dbReference>
<feature type="domain" description="C2H2-type" evidence="14">
    <location>
        <begin position="215"/>
        <end position="242"/>
    </location>
</feature>
<dbReference type="GO" id="GO:0008270">
    <property type="term" value="F:zinc ion binding"/>
    <property type="evidence" value="ECO:0007669"/>
    <property type="project" value="UniProtKB-UniRule"/>
</dbReference>
<evidence type="ECO:0000313" key="17">
    <source>
        <dbReference type="Proteomes" id="UP001153737"/>
    </source>
</evidence>
<evidence type="ECO:0000256" key="11">
    <source>
        <dbReference type="PROSITE-ProRule" id="PRU00042"/>
    </source>
</evidence>
<comment type="subcellular location">
    <subcellularLocation>
        <location evidence="2">Nucleus</location>
    </subcellularLocation>
</comment>
<dbReference type="AlphaFoldDB" id="A0A9P0DMS9"/>
<evidence type="ECO:0000259" key="14">
    <source>
        <dbReference type="PROSITE" id="PS50157"/>
    </source>
</evidence>
<feature type="domain" description="ZAD" evidence="15">
    <location>
        <begin position="12"/>
        <end position="81"/>
    </location>
</feature>
<evidence type="ECO:0000256" key="13">
    <source>
        <dbReference type="SAM" id="MobiDB-lite"/>
    </source>
</evidence>
<evidence type="ECO:0000256" key="8">
    <source>
        <dbReference type="ARBA" id="ARBA00023125"/>
    </source>
</evidence>
<dbReference type="Pfam" id="PF07776">
    <property type="entry name" value="zf-AD"/>
    <property type="match status" value="1"/>
</dbReference>
<feature type="domain" description="C2H2-type" evidence="14">
    <location>
        <begin position="243"/>
        <end position="270"/>
    </location>
</feature>
<dbReference type="Pfam" id="PF00096">
    <property type="entry name" value="zf-C2H2"/>
    <property type="match status" value="5"/>
</dbReference>
<keyword evidence="17" id="KW-1185">Reference proteome</keyword>
<dbReference type="OrthoDB" id="6720802at2759"/>
<dbReference type="PROSITE" id="PS50157">
    <property type="entry name" value="ZINC_FINGER_C2H2_2"/>
    <property type="match status" value="6"/>
</dbReference>
<keyword evidence="8" id="KW-0238">DNA-binding</keyword>
<dbReference type="GO" id="GO:0045893">
    <property type="term" value="P:positive regulation of DNA-templated transcription"/>
    <property type="evidence" value="ECO:0007669"/>
    <property type="project" value="UniProtKB-ARBA"/>
</dbReference>
<dbReference type="FunFam" id="3.30.160.60:FF:000446">
    <property type="entry name" value="Zinc finger protein"/>
    <property type="match status" value="1"/>
</dbReference>
<keyword evidence="3 12" id="KW-0479">Metal-binding</keyword>
<dbReference type="PANTHER" id="PTHR24394:SF29">
    <property type="entry name" value="MYONEURIN"/>
    <property type="match status" value="1"/>
</dbReference>
<feature type="domain" description="C2H2-type" evidence="14">
    <location>
        <begin position="299"/>
        <end position="326"/>
    </location>
</feature>
<gene>
    <name evidence="16" type="ORF">PHAECO_LOCUS10250</name>
</gene>
<keyword evidence="9" id="KW-0804">Transcription</keyword>
<evidence type="ECO:0000256" key="9">
    <source>
        <dbReference type="ARBA" id="ARBA00023163"/>
    </source>
</evidence>
<evidence type="ECO:0000256" key="4">
    <source>
        <dbReference type="ARBA" id="ARBA00022737"/>
    </source>
</evidence>
<evidence type="ECO:0008006" key="18">
    <source>
        <dbReference type="Google" id="ProtNLM"/>
    </source>
</evidence>
<accession>A0A9P0DMS9</accession>
<dbReference type="PROSITE" id="PS51915">
    <property type="entry name" value="ZAD"/>
    <property type="match status" value="1"/>
</dbReference>
<sequence>MNTNIASRDFSSICRLCLGFGELQPISESDIVNSFHNLINIEFTRDDKLPQNMCNVCLNLLETISTFIETCKSNDELLRMIVVKEQLLQENEYCDNDDENFDNDEYFDDVKSECDKDYYFKQDLKEEIITEPDIEIDLSTDVSNCCQNCGESFSSKESLLEHHNEIIICRPDDFGVAQAYINYLEKSKGRRKKKVLGDGEPEYVNGKKLKGIRQFLCNHCGKNYTRKNGLERHMLTHSGLKPFQCRECGKAFITKDILKTHMLTHLGIKEHKCKVCQKQFTQSSHLGYHMRRHSGEKPHTCSFCAKAFLSSYHLERHKLMHTGVKPYRCEQCGKQFVRSTTLRDHLLIHSGEKPFQCQHCGKQFNRKQSLTNHVSMHGAAHARGDRPAERNFVNSEETKDEDEDPLALSLHEAT</sequence>
<evidence type="ECO:0000256" key="7">
    <source>
        <dbReference type="ARBA" id="ARBA00023015"/>
    </source>
</evidence>
<dbReference type="FunFam" id="3.30.160.60:FF:001732">
    <property type="entry name" value="Zgc:162936"/>
    <property type="match status" value="1"/>
</dbReference>
<feature type="region of interest" description="Disordered" evidence="13">
    <location>
        <begin position="374"/>
        <end position="414"/>
    </location>
</feature>
<keyword evidence="7" id="KW-0805">Transcription regulation</keyword>
<dbReference type="SUPFAM" id="SSF57716">
    <property type="entry name" value="Glucocorticoid receptor-like (DNA-binding domain)"/>
    <property type="match status" value="1"/>
</dbReference>
<dbReference type="Proteomes" id="UP001153737">
    <property type="component" value="Chromosome 6"/>
</dbReference>